<dbReference type="PANTHER" id="PTHR11122:SF13">
    <property type="entry name" value="GLUCOSE-6-PHOSPHATE 1-EPIMERASE"/>
    <property type="match status" value="1"/>
</dbReference>
<evidence type="ECO:0000313" key="1">
    <source>
        <dbReference type="EMBL" id="WDR01216.1"/>
    </source>
</evidence>
<dbReference type="InterPro" id="IPR011013">
    <property type="entry name" value="Gal_mutarotase_sf_dom"/>
</dbReference>
<accession>A0ABY7YIX0</accession>
<dbReference type="PANTHER" id="PTHR11122">
    <property type="entry name" value="APOSPORY-ASSOCIATED PROTEIN C-RELATED"/>
    <property type="match status" value="1"/>
</dbReference>
<evidence type="ECO:0000313" key="2">
    <source>
        <dbReference type="Proteomes" id="UP001220530"/>
    </source>
</evidence>
<protein>
    <submittedName>
        <fullName evidence="1">Aldose 1-epimerase family protein</fullName>
    </submittedName>
</protein>
<dbReference type="CDD" id="cd09024">
    <property type="entry name" value="Aldose_epim_lacX"/>
    <property type="match status" value="1"/>
</dbReference>
<dbReference type="SUPFAM" id="SSF74650">
    <property type="entry name" value="Galactose mutarotase-like"/>
    <property type="match status" value="1"/>
</dbReference>
<dbReference type="InterPro" id="IPR037481">
    <property type="entry name" value="LacX"/>
</dbReference>
<dbReference type="Pfam" id="PF01263">
    <property type="entry name" value="Aldose_epim"/>
    <property type="match status" value="1"/>
</dbReference>
<keyword evidence="2" id="KW-1185">Reference proteome</keyword>
<sequence>MDQSVRLDNGHISVAVAALGAELQSITGADGSEWLWHGDEKYWTGRAPVLFPIVGKTPSDMIGIEGKNFAMASHGFARRKNFELIQADADYCQYRLEADDETLAQYPFQFRLQVEYRLVGAGISVTSTITNMDERGMPFQFGYHPAFVWPLPGAEGKVHEIRLSGDAAPALQRLHNGLLTTQRQPSPFRAGRLRLEAGLFAEDAMIFSEGAGDSLVYGVAGGQRIEFSWSGLPNLALWTKRGAPFLCIEPWHGTAAKMNGSNDIMHRPYALMLKPGTARTFGYKALFKR</sequence>
<gene>
    <name evidence="1" type="ORF">PSQ19_10080</name>
</gene>
<dbReference type="InterPro" id="IPR008183">
    <property type="entry name" value="Aldose_1/G6P_1-epimerase"/>
</dbReference>
<reference evidence="1 2" key="1">
    <citation type="submission" date="2023-02" db="EMBL/GenBank/DDBJ databases">
        <title>Devosia algicola sp. nov., isolated from the phycosphere of marine algae.</title>
        <authorList>
            <person name="Kim J.M."/>
            <person name="Lee J.K."/>
            <person name="Choi B.J."/>
            <person name="Bayburt H."/>
            <person name="Jeon C.O."/>
        </authorList>
    </citation>
    <scope>NUCLEOTIDE SEQUENCE [LARGE SCALE GENOMIC DNA]</scope>
    <source>
        <strain evidence="1 2">G20-9</strain>
    </source>
</reference>
<proteinExistence type="predicted"/>
<name>A0ABY7YIX0_9HYPH</name>
<dbReference type="RefSeq" id="WP_282217627.1">
    <property type="nucleotide sequence ID" value="NZ_CP118246.1"/>
</dbReference>
<organism evidence="1 2">
    <name type="scientific">Devosia algicola</name>
    <dbReference type="NCBI Taxonomy" id="3026418"/>
    <lineage>
        <taxon>Bacteria</taxon>
        <taxon>Pseudomonadati</taxon>
        <taxon>Pseudomonadota</taxon>
        <taxon>Alphaproteobacteria</taxon>
        <taxon>Hyphomicrobiales</taxon>
        <taxon>Devosiaceae</taxon>
        <taxon>Devosia</taxon>
    </lineage>
</organism>
<dbReference type="InterPro" id="IPR014718">
    <property type="entry name" value="GH-type_carb-bd"/>
</dbReference>
<dbReference type="Gene3D" id="2.70.98.10">
    <property type="match status" value="1"/>
</dbReference>
<dbReference type="EMBL" id="CP118246">
    <property type="protein sequence ID" value="WDR01216.1"/>
    <property type="molecule type" value="Genomic_DNA"/>
</dbReference>
<dbReference type="Proteomes" id="UP001220530">
    <property type="component" value="Chromosome"/>
</dbReference>